<dbReference type="InterPro" id="IPR050179">
    <property type="entry name" value="Trans_hexapeptide_repeat"/>
</dbReference>
<organism evidence="5 6">
    <name type="scientific">Acuticoccus sediminis</name>
    <dbReference type="NCBI Taxonomy" id="2184697"/>
    <lineage>
        <taxon>Bacteria</taxon>
        <taxon>Pseudomonadati</taxon>
        <taxon>Pseudomonadota</taxon>
        <taxon>Alphaproteobacteria</taxon>
        <taxon>Hyphomicrobiales</taxon>
        <taxon>Amorphaceae</taxon>
        <taxon>Acuticoccus</taxon>
    </lineage>
</organism>
<dbReference type="GO" id="GO:0016746">
    <property type="term" value="F:acyltransferase activity"/>
    <property type="evidence" value="ECO:0007669"/>
    <property type="project" value="UniProtKB-KW"/>
</dbReference>
<dbReference type="EMBL" id="QHHQ01000001">
    <property type="protein sequence ID" value="RAI03993.1"/>
    <property type="molecule type" value="Genomic_DNA"/>
</dbReference>
<dbReference type="Proteomes" id="UP000249590">
    <property type="component" value="Unassembled WGS sequence"/>
</dbReference>
<dbReference type="CDD" id="cd03349">
    <property type="entry name" value="LbH_XAT"/>
    <property type="match status" value="1"/>
</dbReference>
<dbReference type="InterPro" id="IPR017694">
    <property type="entry name" value="Phosphonate_tfrase_rpt"/>
</dbReference>
<evidence type="ECO:0000256" key="1">
    <source>
        <dbReference type="ARBA" id="ARBA00007274"/>
    </source>
</evidence>
<dbReference type="Gene3D" id="2.160.10.10">
    <property type="entry name" value="Hexapeptide repeat proteins"/>
    <property type="match status" value="1"/>
</dbReference>
<reference evidence="5 6" key="1">
    <citation type="submission" date="2018-05" db="EMBL/GenBank/DDBJ databases">
        <title>Acuticoccus sediminis sp. nov., isolated from deep-sea sediment of Indian Ocean.</title>
        <authorList>
            <person name="Liu X."/>
            <person name="Lai Q."/>
            <person name="Du Y."/>
            <person name="Sun F."/>
            <person name="Zhang X."/>
            <person name="Wang S."/>
            <person name="Shao Z."/>
        </authorList>
    </citation>
    <scope>NUCLEOTIDE SEQUENCE [LARGE SCALE GENOMIC DNA]</scope>
    <source>
        <strain evidence="5 6">PTG4-2</strain>
    </source>
</reference>
<gene>
    <name evidence="5" type="ORF">DLJ53_05885</name>
</gene>
<keyword evidence="2 5" id="KW-0808">Transferase</keyword>
<dbReference type="NCBIfam" id="TIGR03308">
    <property type="entry name" value="phn_thr-fam"/>
    <property type="match status" value="1"/>
</dbReference>
<dbReference type="InterPro" id="IPR011004">
    <property type="entry name" value="Trimer_LpxA-like_sf"/>
</dbReference>
<sequence length="218" mass="24437">MRPRRRRHEIRTGGRRVKLSEAPTIHPTATVTDTTMGRWTDVGAYTEISASSFGDYSYIVDDGQVLFSTVKKFASIASHVRLNPSNHPIERAAAHHFTYRCADYFEDAEHDTGIFEWRRADTVTIGNDVWIGHAATVMPGVTVGDGAVIGSGAVVTRDVAPYTIVTGIPARPLRPRFPARIGERLMALGWWDWSHERLRTALPDFQALPVETFLEKYE</sequence>
<comment type="caution">
    <text evidence="5">The sequence shown here is derived from an EMBL/GenBank/DDBJ whole genome shotgun (WGS) entry which is preliminary data.</text>
</comment>
<evidence type="ECO:0000313" key="5">
    <source>
        <dbReference type="EMBL" id="RAI03993.1"/>
    </source>
</evidence>
<dbReference type="PANTHER" id="PTHR43300:SF11">
    <property type="entry name" value="ACETYLTRANSFERASE RV3034C-RELATED"/>
    <property type="match status" value="1"/>
</dbReference>
<dbReference type="InterPro" id="IPR001451">
    <property type="entry name" value="Hexapep"/>
</dbReference>
<dbReference type="OrthoDB" id="9815592at2"/>
<keyword evidence="4" id="KW-0012">Acyltransferase</keyword>
<dbReference type="PANTHER" id="PTHR43300">
    <property type="entry name" value="ACETYLTRANSFERASE"/>
    <property type="match status" value="1"/>
</dbReference>
<keyword evidence="3" id="KW-0677">Repeat</keyword>
<proteinExistence type="inferred from homology"/>
<protein>
    <submittedName>
        <fullName evidence="5">Chloramphenicol acetyltransferase</fullName>
    </submittedName>
</protein>
<name>A0A8B2NX98_9HYPH</name>
<dbReference type="Pfam" id="PF00132">
    <property type="entry name" value="Hexapep"/>
    <property type="match status" value="1"/>
</dbReference>
<dbReference type="InterPro" id="IPR018357">
    <property type="entry name" value="Hexapep_transf_CS"/>
</dbReference>
<dbReference type="SUPFAM" id="SSF51161">
    <property type="entry name" value="Trimeric LpxA-like enzymes"/>
    <property type="match status" value="1"/>
</dbReference>
<evidence type="ECO:0000313" key="6">
    <source>
        <dbReference type="Proteomes" id="UP000249590"/>
    </source>
</evidence>
<evidence type="ECO:0000256" key="2">
    <source>
        <dbReference type="ARBA" id="ARBA00022679"/>
    </source>
</evidence>
<comment type="similarity">
    <text evidence="1">Belongs to the transferase hexapeptide repeat family.</text>
</comment>
<evidence type="ECO:0000256" key="3">
    <source>
        <dbReference type="ARBA" id="ARBA00022737"/>
    </source>
</evidence>
<accession>A0A8B2NX98</accession>
<dbReference type="PROSITE" id="PS00101">
    <property type="entry name" value="HEXAPEP_TRANSFERASES"/>
    <property type="match status" value="1"/>
</dbReference>
<keyword evidence="6" id="KW-1185">Reference proteome</keyword>
<evidence type="ECO:0000256" key="4">
    <source>
        <dbReference type="ARBA" id="ARBA00023315"/>
    </source>
</evidence>
<dbReference type="AlphaFoldDB" id="A0A8B2NX98"/>